<gene>
    <name evidence="2" type="ORF">EV186_1021293</name>
</gene>
<keyword evidence="3" id="KW-1185">Reference proteome</keyword>
<dbReference type="Gene3D" id="3.30.200.20">
    <property type="entry name" value="Phosphorylase Kinase, domain 1"/>
    <property type="match status" value="1"/>
</dbReference>
<dbReference type="InterPro" id="IPR051678">
    <property type="entry name" value="AGP_Transferase"/>
</dbReference>
<evidence type="ECO:0000313" key="2">
    <source>
        <dbReference type="EMBL" id="TDQ01425.1"/>
    </source>
</evidence>
<protein>
    <submittedName>
        <fullName evidence="2">Aminoglycoside phosphotransferase (APT) family kinase protein</fullName>
    </submittedName>
</protein>
<dbReference type="Gene3D" id="3.90.1200.10">
    <property type="match status" value="1"/>
</dbReference>
<organism evidence="2 3">
    <name type="scientific">Labedaea rhizosphaerae</name>
    <dbReference type="NCBI Taxonomy" id="598644"/>
    <lineage>
        <taxon>Bacteria</taxon>
        <taxon>Bacillati</taxon>
        <taxon>Actinomycetota</taxon>
        <taxon>Actinomycetes</taxon>
        <taxon>Pseudonocardiales</taxon>
        <taxon>Pseudonocardiaceae</taxon>
        <taxon>Labedaea</taxon>
    </lineage>
</organism>
<dbReference type="CDD" id="cd05154">
    <property type="entry name" value="ACAD10_11_N-like"/>
    <property type="match status" value="1"/>
</dbReference>
<evidence type="ECO:0000313" key="3">
    <source>
        <dbReference type="Proteomes" id="UP000295444"/>
    </source>
</evidence>
<dbReference type="AlphaFoldDB" id="A0A4R6SHX6"/>
<dbReference type="InterPro" id="IPR041726">
    <property type="entry name" value="ACAD10_11_N"/>
</dbReference>
<comment type="caution">
    <text evidence="2">The sequence shown here is derived from an EMBL/GenBank/DDBJ whole genome shotgun (WGS) entry which is preliminary data.</text>
</comment>
<dbReference type="PANTHER" id="PTHR21310">
    <property type="entry name" value="AMINOGLYCOSIDE PHOSPHOTRANSFERASE-RELATED-RELATED"/>
    <property type="match status" value="1"/>
</dbReference>
<dbReference type="EMBL" id="SNXZ01000002">
    <property type="protein sequence ID" value="TDQ01425.1"/>
    <property type="molecule type" value="Genomic_DNA"/>
</dbReference>
<dbReference type="PANTHER" id="PTHR21310:SF40">
    <property type="entry name" value="AMINOGLYCOSIDE PHOSPHOTRANSFERASE DOMAIN-CONTAINING PROTEIN-RELATED"/>
    <property type="match status" value="1"/>
</dbReference>
<accession>A0A4R6SHX6</accession>
<dbReference type="GO" id="GO:0016301">
    <property type="term" value="F:kinase activity"/>
    <property type="evidence" value="ECO:0007669"/>
    <property type="project" value="UniProtKB-KW"/>
</dbReference>
<evidence type="ECO:0000259" key="1">
    <source>
        <dbReference type="Pfam" id="PF01636"/>
    </source>
</evidence>
<dbReference type="RefSeq" id="WP_208115615.1">
    <property type="nucleotide sequence ID" value="NZ_SNXZ01000002.1"/>
</dbReference>
<keyword evidence="2" id="KW-0808">Transferase</keyword>
<sequence length="335" mass="35478">MIGELVRPAELGRLLAAATGEPRWRELSASLISGGKSNLTFELTSPAGALVLRRPPTGDLPSGAHDMGREVAVQRALAPTAVPVARIVLWHPEPEPLGVPFYVMEKVAGHVIRGELPPSYADTPAQRVAMSDALVDVLVGLHALDPVAVGLGDLGRPAGFMARQVDRWGKRGRAPSITALGAALAERIPQSPPPSVIHGDLRLDNCITDPDDPGRIAAVLDWELATVGDPLTDLGLLLFYWREPGEPQSDLVPTVTALPGFPGREHLVERYATRSGRDPGDIAFYRAFAHLKFAVIAEGIAARVASGAMAGQDFGALDGEAVRIAEAGLDLLRKG</sequence>
<feature type="domain" description="Aminoglycoside phosphotransferase" evidence="1">
    <location>
        <begin position="30"/>
        <end position="247"/>
    </location>
</feature>
<dbReference type="Proteomes" id="UP000295444">
    <property type="component" value="Unassembled WGS sequence"/>
</dbReference>
<keyword evidence="2" id="KW-0418">Kinase</keyword>
<dbReference type="Pfam" id="PF01636">
    <property type="entry name" value="APH"/>
    <property type="match status" value="1"/>
</dbReference>
<dbReference type="InterPro" id="IPR002575">
    <property type="entry name" value="Aminoglycoside_PTrfase"/>
</dbReference>
<dbReference type="SUPFAM" id="SSF56112">
    <property type="entry name" value="Protein kinase-like (PK-like)"/>
    <property type="match status" value="1"/>
</dbReference>
<proteinExistence type="predicted"/>
<name>A0A4R6SHX6_LABRH</name>
<reference evidence="2 3" key="1">
    <citation type="submission" date="2019-03" db="EMBL/GenBank/DDBJ databases">
        <title>Genomic Encyclopedia of Type Strains, Phase IV (KMG-IV): sequencing the most valuable type-strain genomes for metagenomic binning, comparative biology and taxonomic classification.</title>
        <authorList>
            <person name="Goeker M."/>
        </authorList>
    </citation>
    <scope>NUCLEOTIDE SEQUENCE [LARGE SCALE GENOMIC DNA]</scope>
    <source>
        <strain evidence="2 3">DSM 45361</strain>
    </source>
</reference>
<dbReference type="InterPro" id="IPR011009">
    <property type="entry name" value="Kinase-like_dom_sf"/>
</dbReference>